<name>A0A6H5GCC2_9HEMI</name>
<organism evidence="1 2">
    <name type="scientific">Nesidiocoris tenuis</name>
    <dbReference type="NCBI Taxonomy" id="355587"/>
    <lineage>
        <taxon>Eukaryota</taxon>
        <taxon>Metazoa</taxon>
        <taxon>Ecdysozoa</taxon>
        <taxon>Arthropoda</taxon>
        <taxon>Hexapoda</taxon>
        <taxon>Insecta</taxon>
        <taxon>Pterygota</taxon>
        <taxon>Neoptera</taxon>
        <taxon>Paraneoptera</taxon>
        <taxon>Hemiptera</taxon>
        <taxon>Heteroptera</taxon>
        <taxon>Panheteroptera</taxon>
        <taxon>Cimicomorpha</taxon>
        <taxon>Miridae</taxon>
        <taxon>Dicyphina</taxon>
        <taxon>Nesidiocoris</taxon>
    </lineage>
</organism>
<dbReference type="EMBL" id="CADCXU010009368">
    <property type="protein sequence ID" value="CAB0000297.1"/>
    <property type="molecule type" value="Genomic_DNA"/>
</dbReference>
<gene>
    <name evidence="1" type="ORF">NTEN_LOCUS6289</name>
</gene>
<feature type="non-terminal residue" evidence="1">
    <location>
        <position position="70"/>
    </location>
</feature>
<dbReference type="AlphaFoldDB" id="A0A6H5GCC2"/>
<dbReference type="Proteomes" id="UP000479000">
    <property type="component" value="Unassembled WGS sequence"/>
</dbReference>
<reference evidence="1 2" key="1">
    <citation type="submission" date="2020-02" db="EMBL/GenBank/DDBJ databases">
        <authorList>
            <person name="Ferguson B K."/>
        </authorList>
    </citation>
    <scope>NUCLEOTIDE SEQUENCE [LARGE SCALE GENOMIC DNA]</scope>
</reference>
<keyword evidence="2" id="KW-1185">Reference proteome</keyword>
<sequence>MPNTLAEVSARLGVVKGLQQALEQGQNRLRYALELKEKVILNTESSGVAKIQEDSDSLKTEFDKLVNEVQ</sequence>
<evidence type="ECO:0000313" key="2">
    <source>
        <dbReference type="Proteomes" id="UP000479000"/>
    </source>
</evidence>
<dbReference type="OrthoDB" id="6596120at2759"/>
<dbReference type="SUPFAM" id="SSF46966">
    <property type="entry name" value="Spectrin repeat"/>
    <property type="match status" value="1"/>
</dbReference>
<accession>A0A6H5GCC2</accession>
<protein>
    <submittedName>
        <fullName evidence="1">Uncharacterized protein</fullName>
    </submittedName>
</protein>
<evidence type="ECO:0000313" key="1">
    <source>
        <dbReference type="EMBL" id="CAB0000297.1"/>
    </source>
</evidence>
<proteinExistence type="predicted"/>